<dbReference type="EMBL" id="CP000252">
    <property type="protein sequence ID" value="ABC76663.1"/>
    <property type="molecule type" value="Genomic_DNA"/>
</dbReference>
<evidence type="ECO:0000256" key="1">
    <source>
        <dbReference type="SAM" id="MobiDB-lite"/>
    </source>
</evidence>
<gene>
    <name evidence="3" type="ORF">SYN_01575</name>
</gene>
<evidence type="ECO:0000259" key="2">
    <source>
        <dbReference type="SMART" id="SM00954"/>
    </source>
</evidence>
<dbReference type="Pfam" id="PF04607">
    <property type="entry name" value="RelA_SpoT"/>
    <property type="match status" value="1"/>
</dbReference>
<dbReference type="SUPFAM" id="SSF81301">
    <property type="entry name" value="Nucleotidyltransferase"/>
    <property type="match status" value="1"/>
</dbReference>
<dbReference type="InterPro" id="IPR007685">
    <property type="entry name" value="RelA_SpoT"/>
</dbReference>
<evidence type="ECO:0000313" key="4">
    <source>
        <dbReference type="Proteomes" id="UP000001933"/>
    </source>
</evidence>
<organism evidence="3 4">
    <name type="scientific">Syntrophus aciditrophicus (strain SB)</name>
    <dbReference type="NCBI Taxonomy" id="56780"/>
    <lineage>
        <taxon>Bacteria</taxon>
        <taxon>Pseudomonadati</taxon>
        <taxon>Thermodesulfobacteriota</taxon>
        <taxon>Syntrophia</taxon>
        <taxon>Syntrophales</taxon>
        <taxon>Syntrophaceae</taxon>
        <taxon>Syntrophus</taxon>
    </lineage>
</organism>
<dbReference type="SMART" id="SM00954">
    <property type="entry name" value="RelA_SpoT"/>
    <property type="match status" value="1"/>
</dbReference>
<dbReference type="InParanoid" id="Q2LRF6"/>
<feature type="compositionally biased region" description="Basic and acidic residues" evidence="1">
    <location>
        <begin position="385"/>
        <end position="407"/>
    </location>
</feature>
<dbReference type="STRING" id="56780.SYN_01575"/>
<proteinExistence type="predicted"/>
<protein>
    <submittedName>
        <fullName evidence="3">RelA / spoT related protein</fullName>
    </submittedName>
</protein>
<dbReference type="Proteomes" id="UP000001933">
    <property type="component" value="Chromosome"/>
</dbReference>
<dbReference type="PANTHER" id="PTHR41773">
    <property type="entry name" value="GTP PYROPHOSPHATASE-RELATED"/>
    <property type="match status" value="1"/>
</dbReference>
<sequence length="407" mass="45706">MLREGAKGLRGCHRWLLDPAATAGMAGIAGAGAILPRFPALIPADSETLLPNLCEMPENNSCSLPMPLKRIKIMDKEAGGPEMEKKCSEFLNRYNISEEAYAAAGIAWDELEEVRDHYIQTRDELEPTARYIVNILNKTEKVHSVSYRIKAPEHLIAKIIRKRIGKPEGIINLANYRQKITDLIGIRVLHLFKEDWLDLHQFITRTWNLRKEPIAYVRRGDAAGYINSFKNWGCTIKEHPYGYRSVHYLLQSMISESAEPTVQVSEVQVRTLFEEAWSSIDHHVRYPYEPRNVLLNELLVILNRLSGSADEMASCILYLKEKINTPGMPSQDVNGQAGQGGGFFQPLDEFEWPAETGSGVMAWTDGNIGEGLPEPYLFPPADMADQEKGPGEEGPEKSEKPSSSAER</sequence>
<accession>Q2LRF6</accession>
<feature type="domain" description="RelA/SpoT" evidence="2">
    <location>
        <begin position="147"/>
        <end position="292"/>
    </location>
</feature>
<dbReference type="PANTHER" id="PTHR41773:SF1">
    <property type="entry name" value="RELA_SPOT DOMAIN-CONTAINING PROTEIN"/>
    <property type="match status" value="1"/>
</dbReference>
<dbReference type="AlphaFoldDB" id="Q2LRF6"/>
<dbReference type="eggNOG" id="COG2357">
    <property type="taxonomic scope" value="Bacteria"/>
</dbReference>
<feature type="region of interest" description="Disordered" evidence="1">
    <location>
        <begin position="364"/>
        <end position="407"/>
    </location>
</feature>
<keyword evidence="4" id="KW-1185">Reference proteome</keyword>
<dbReference type="Gene3D" id="3.30.460.10">
    <property type="entry name" value="Beta Polymerase, domain 2"/>
    <property type="match status" value="1"/>
</dbReference>
<dbReference type="GO" id="GO:0015969">
    <property type="term" value="P:guanosine tetraphosphate metabolic process"/>
    <property type="evidence" value="ECO:0007669"/>
    <property type="project" value="InterPro"/>
</dbReference>
<name>Q2LRF6_SYNAS</name>
<dbReference type="InterPro" id="IPR043519">
    <property type="entry name" value="NT_sf"/>
</dbReference>
<reference evidence="3 4" key="1">
    <citation type="journal article" date="2007" name="Proc. Natl. Acad. Sci. U.S.A.">
        <title>The genome of Syntrophus aciditrophicus: life at the thermodynamic limit of microbial growth.</title>
        <authorList>
            <person name="McInerney M.J."/>
            <person name="Rohlin L."/>
            <person name="Mouttaki H."/>
            <person name="Kim U."/>
            <person name="Krupp R.S."/>
            <person name="Rios-Hernandez L."/>
            <person name="Sieber J."/>
            <person name="Struchtemeyer C.G."/>
            <person name="Bhattacharyya A."/>
            <person name="Campbell J.W."/>
            <person name="Gunsalus R.P."/>
        </authorList>
    </citation>
    <scope>NUCLEOTIDE SEQUENCE [LARGE SCALE GENOMIC DNA]</scope>
    <source>
        <strain evidence="3 4">SB</strain>
    </source>
</reference>
<dbReference type="CDD" id="cd05399">
    <property type="entry name" value="NT_Rel-Spo_like"/>
    <property type="match status" value="1"/>
</dbReference>
<evidence type="ECO:0000313" key="3">
    <source>
        <dbReference type="EMBL" id="ABC76663.1"/>
    </source>
</evidence>
<dbReference type="KEGG" id="sat:SYN_01575"/>
<dbReference type="HOGENOM" id="CLU_676024_0_0_7"/>